<proteinExistence type="predicted"/>
<protein>
    <submittedName>
        <fullName evidence="1">Uncharacterized protein</fullName>
    </submittedName>
</protein>
<reference evidence="1 2" key="1">
    <citation type="journal article" date="2016" name="Int. J. Syst. Evol. Microbiol.">
        <title>Descriptions of Anaerotaenia torta gen. nov., sp. nov. and Anaerocolumna cellulosilytica gen. nov., sp. nov. isolated from a methanogenic reactor of cattle waste.</title>
        <authorList>
            <person name="Uek A."/>
            <person name="Ohtaki Y."/>
            <person name="Kaku N."/>
            <person name="Ueki K."/>
        </authorList>
    </citation>
    <scope>NUCLEOTIDE SEQUENCE [LARGE SCALE GENOMIC DNA]</scope>
    <source>
        <strain evidence="1 2">SN021</strain>
    </source>
</reference>
<gene>
    <name evidence="1" type="ORF">acsn021_37450</name>
</gene>
<dbReference type="Proteomes" id="UP000515561">
    <property type="component" value="Chromosome"/>
</dbReference>
<keyword evidence="2" id="KW-1185">Reference proteome</keyword>
<dbReference type="KEGG" id="acel:acsn021_37450"/>
<organism evidence="1 2">
    <name type="scientific">Anaerocolumna cellulosilytica</name>
    <dbReference type="NCBI Taxonomy" id="433286"/>
    <lineage>
        <taxon>Bacteria</taxon>
        <taxon>Bacillati</taxon>
        <taxon>Bacillota</taxon>
        <taxon>Clostridia</taxon>
        <taxon>Lachnospirales</taxon>
        <taxon>Lachnospiraceae</taxon>
        <taxon>Anaerocolumna</taxon>
    </lineage>
</organism>
<accession>A0A6S6R230</accession>
<dbReference type="EMBL" id="AP023367">
    <property type="protein sequence ID" value="BCJ96176.1"/>
    <property type="molecule type" value="Genomic_DNA"/>
</dbReference>
<sequence>MRSSYGFNEMSCDLFFIDNERQIIRISLGIHSSIEINKIKEELKIVYVNTN</sequence>
<evidence type="ECO:0000313" key="2">
    <source>
        <dbReference type="Proteomes" id="UP000515561"/>
    </source>
</evidence>
<dbReference type="AlphaFoldDB" id="A0A6S6R230"/>
<name>A0A6S6R230_9FIRM</name>
<evidence type="ECO:0000313" key="1">
    <source>
        <dbReference type="EMBL" id="BCJ96176.1"/>
    </source>
</evidence>